<name>A0ABV7L3T9_9PROT</name>
<gene>
    <name evidence="5" type="ORF">ACFOGJ_18275</name>
</gene>
<evidence type="ECO:0000256" key="2">
    <source>
        <dbReference type="ARBA" id="ARBA00022448"/>
    </source>
</evidence>
<proteinExistence type="inferred from homology"/>
<accession>A0ABV7L3T9</accession>
<evidence type="ECO:0000256" key="3">
    <source>
        <dbReference type="ARBA" id="ARBA00022729"/>
    </source>
</evidence>
<dbReference type="CDD" id="cd13666">
    <property type="entry name" value="PBP2_TRAP_DctP_like_1"/>
    <property type="match status" value="1"/>
</dbReference>
<dbReference type="Proteomes" id="UP001595528">
    <property type="component" value="Unassembled WGS sequence"/>
</dbReference>
<dbReference type="PANTHER" id="PTHR33376">
    <property type="match status" value="1"/>
</dbReference>
<dbReference type="InterPro" id="IPR038404">
    <property type="entry name" value="TRAP_DctP_sf"/>
</dbReference>
<protein>
    <submittedName>
        <fullName evidence="5">C4-dicarboxylate TRAP transporter substrate-binding protein</fullName>
    </submittedName>
</protein>
<evidence type="ECO:0000313" key="6">
    <source>
        <dbReference type="Proteomes" id="UP001595528"/>
    </source>
</evidence>
<organism evidence="5 6">
    <name type="scientific">Marinibaculum pumilum</name>
    <dbReference type="NCBI Taxonomy" id="1766165"/>
    <lineage>
        <taxon>Bacteria</taxon>
        <taxon>Pseudomonadati</taxon>
        <taxon>Pseudomonadota</taxon>
        <taxon>Alphaproteobacteria</taxon>
        <taxon>Rhodospirillales</taxon>
        <taxon>Rhodospirillaceae</taxon>
        <taxon>Marinibaculum</taxon>
    </lineage>
</organism>
<feature type="signal peptide" evidence="4">
    <location>
        <begin position="1"/>
        <end position="23"/>
    </location>
</feature>
<dbReference type="Pfam" id="PF03480">
    <property type="entry name" value="DctP"/>
    <property type="match status" value="1"/>
</dbReference>
<keyword evidence="6" id="KW-1185">Reference proteome</keyword>
<comment type="similarity">
    <text evidence="1">Belongs to the bacterial solute-binding protein 7 family.</text>
</comment>
<keyword evidence="3 4" id="KW-0732">Signal</keyword>
<evidence type="ECO:0000256" key="1">
    <source>
        <dbReference type="ARBA" id="ARBA00009023"/>
    </source>
</evidence>
<comment type="caution">
    <text evidence="5">The sequence shown here is derived from an EMBL/GenBank/DDBJ whole genome shotgun (WGS) entry which is preliminary data.</text>
</comment>
<dbReference type="PANTHER" id="PTHR33376:SF7">
    <property type="entry name" value="C4-DICARBOXYLATE-BINDING PROTEIN DCTB"/>
    <property type="match status" value="1"/>
</dbReference>
<dbReference type="InterPro" id="IPR018389">
    <property type="entry name" value="DctP_fam"/>
</dbReference>
<evidence type="ECO:0000313" key="5">
    <source>
        <dbReference type="EMBL" id="MFC3229199.1"/>
    </source>
</evidence>
<dbReference type="Gene3D" id="3.40.190.170">
    <property type="entry name" value="Bacterial extracellular solute-binding protein, family 7"/>
    <property type="match status" value="1"/>
</dbReference>
<dbReference type="RefSeq" id="WP_379903178.1">
    <property type="nucleotide sequence ID" value="NZ_JBHRTR010000031.1"/>
</dbReference>
<dbReference type="EMBL" id="JBHRTR010000031">
    <property type="protein sequence ID" value="MFC3229199.1"/>
    <property type="molecule type" value="Genomic_DNA"/>
</dbReference>
<reference evidence="6" key="1">
    <citation type="journal article" date="2019" name="Int. J. Syst. Evol. Microbiol.">
        <title>The Global Catalogue of Microorganisms (GCM) 10K type strain sequencing project: providing services to taxonomists for standard genome sequencing and annotation.</title>
        <authorList>
            <consortium name="The Broad Institute Genomics Platform"/>
            <consortium name="The Broad Institute Genome Sequencing Center for Infectious Disease"/>
            <person name="Wu L."/>
            <person name="Ma J."/>
        </authorList>
    </citation>
    <scope>NUCLEOTIDE SEQUENCE [LARGE SCALE GENOMIC DNA]</scope>
    <source>
        <strain evidence="6">KCTC 42964</strain>
    </source>
</reference>
<feature type="chain" id="PRO_5047145466" evidence="4">
    <location>
        <begin position="24"/>
        <end position="370"/>
    </location>
</feature>
<sequence>MTCMRLFATGLAAGLVLAATAPAAVQAEDYDFSSWSGLRSTNHTLALQPFFDELKEKSNGEINWILYPGGQLMGARETLGGVRDGVADAGFIAVNFHPSELKHNNVLANMVFDGSDPVAVGGAINETIMLDCPSCDKDWVANNLIYLGGHTTTGYVLMCAEPFDGLEGIKGKKVRATGAFSGILTNMEAVPVNIPPSEMAEGLERGQIDCVLGPIAWLEQYSVMDQIKYVLDVPFGTTRALGLFTMNLDSWNDMSPEHKALMIEGMPGMVARAIGGYISEDERARANGEKKGITFAKPDDAFLAKLADTDPLTKENIATAKSLGVDDAQEIAASFRENLAKWQKIAEQNGHDIDKFEAALKAEIYDKMQF</sequence>
<keyword evidence="2" id="KW-0813">Transport</keyword>
<evidence type="ECO:0000256" key="4">
    <source>
        <dbReference type="SAM" id="SignalP"/>
    </source>
</evidence>